<proteinExistence type="predicted"/>
<gene>
    <name evidence="2" type="ORF">LMG3441_04834</name>
</gene>
<dbReference type="RefSeq" id="WP_175171248.1">
    <property type="nucleotide sequence ID" value="NZ_CADIJQ010000009.1"/>
</dbReference>
<sequence>MQPDVQSGPQSGAAPARTRVEFLYREILVESDQLLTRMEQLTSRQTEIQQAMQALPGSIRQAGMDAASLAAEHANRSLLEASRTIAKATSDLRVASRMATNALPSAAWRTGLLCAASAFVGGAFSATLVAIALYR</sequence>
<accession>A0A6S7ARI9</accession>
<dbReference type="EMBL" id="CADIJQ010000009">
    <property type="protein sequence ID" value="CAB3732656.1"/>
    <property type="molecule type" value="Genomic_DNA"/>
</dbReference>
<protein>
    <submittedName>
        <fullName evidence="2">Uncharacterized protein</fullName>
    </submittedName>
</protein>
<dbReference type="AlphaFoldDB" id="A0A6S7ARI9"/>
<dbReference type="Proteomes" id="UP000494269">
    <property type="component" value="Unassembled WGS sequence"/>
</dbReference>
<organism evidence="2 3">
    <name type="scientific">Achromobacter kerstersii</name>
    <dbReference type="NCBI Taxonomy" id="1353890"/>
    <lineage>
        <taxon>Bacteria</taxon>
        <taxon>Pseudomonadati</taxon>
        <taxon>Pseudomonadota</taxon>
        <taxon>Betaproteobacteria</taxon>
        <taxon>Burkholderiales</taxon>
        <taxon>Alcaligenaceae</taxon>
        <taxon>Achromobacter</taxon>
    </lineage>
</organism>
<keyword evidence="1" id="KW-0812">Transmembrane</keyword>
<keyword evidence="1" id="KW-1133">Transmembrane helix</keyword>
<reference evidence="2 3" key="1">
    <citation type="submission" date="2020-04" db="EMBL/GenBank/DDBJ databases">
        <authorList>
            <person name="De Canck E."/>
        </authorList>
    </citation>
    <scope>NUCLEOTIDE SEQUENCE [LARGE SCALE GENOMIC DNA]</scope>
    <source>
        <strain evidence="2 3">LMG 3441</strain>
    </source>
</reference>
<evidence type="ECO:0000313" key="2">
    <source>
        <dbReference type="EMBL" id="CAB3732656.1"/>
    </source>
</evidence>
<evidence type="ECO:0000313" key="3">
    <source>
        <dbReference type="Proteomes" id="UP000494269"/>
    </source>
</evidence>
<feature type="transmembrane region" description="Helical" evidence="1">
    <location>
        <begin position="106"/>
        <end position="134"/>
    </location>
</feature>
<name>A0A6S7ARI9_9BURK</name>
<evidence type="ECO:0000256" key="1">
    <source>
        <dbReference type="SAM" id="Phobius"/>
    </source>
</evidence>
<keyword evidence="3" id="KW-1185">Reference proteome</keyword>
<keyword evidence="1" id="KW-0472">Membrane</keyword>